<dbReference type="AlphaFoldDB" id="A0A9W5S025"/>
<evidence type="ECO:0000313" key="2">
    <source>
        <dbReference type="EMBL" id="EXX85956.1"/>
    </source>
</evidence>
<organism evidence="2 3">
    <name type="scientific">Paenibacillus darwinianus</name>
    <dbReference type="NCBI Taxonomy" id="1380763"/>
    <lineage>
        <taxon>Bacteria</taxon>
        <taxon>Bacillati</taxon>
        <taxon>Bacillota</taxon>
        <taxon>Bacilli</taxon>
        <taxon>Bacillales</taxon>
        <taxon>Paenibacillaceae</taxon>
        <taxon>Paenibacillus</taxon>
    </lineage>
</organism>
<comment type="caution">
    <text evidence="2">The sequence shown here is derived from an EMBL/GenBank/DDBJ whole genome shotgun (WGS) entry which is preliminary data.</text>
</comment>
<dbReference type="OrthoDB" id="9794305at2"/>
<name>A0A9W5S025_9BACL</name>
<feature type="domain" description="Xylose isomerase-like TIM barrel" evidence="1">
    <location>
        <begin position="48"/>
        <end position="257"/>
    </location>
</feature>
<dbReference type="EMBL" id="JFHU01000205">
    <property type="protein sequence ID" value="EXX85956.1"/>
    <property type="molecule type" value="Genomic_DNA"/>
</dbReference>
<accession>A0A9W5S025</accession>
<dbReference type="RefSeq" id="WP_051587947.1">
    <property type="nucleotide sequence ID" value="NZ_KK082139.1"/>
</dbReference>
<evidence type="ECO:0000313" key="3">
    <source>
        <dbReference type="Proteomes" id="UP000053750"/>
    </source>
</evidence>
<proteinExistence type="predicted"/>
<keyword evidence="3" id="KW-1185">Reference proteome</keyword>
<dbReference type="PANTHER" id="PTHR12110">
    <property type="entry name" value="HYDROXYPYRUVATE ISOMERASE"/>
    <property type="match status" value="1"/>
</dbReference>
<dbReference type="Gene3D" id="3.20.20.150">
    <property type="entry name" value="Divalent-metal-dependent TIM barrel enzymes"/>
    <property type="match status" value="1"/>
</dbReference>
<dbReference type="SUPFAM" id="SSF51658">
    <property type="entry name" value="Xylose isomerase-like"/>
    <property type="match status" value="1"/>
</dbReference>
<dbReference type="InterPro" id="IPR036237">
    <property type="entry name" value="Xyl_isomerase-like_sf"/>
</dbReference>
<sequence length="278" mass="31132">MPVLSLNAWSFERYMGPLRLIEWNEDTKEQVLKVSNRPEEMSLSAMLAKLARRGYRAAEIPYCHLQDTSEEGLEHLRDQARMQNVQLTSLLLDYGDLSSADSLRRRIDLTWYRRWIDIAADGGFVCVRIPAGESEPGDRPAIMRAADGLRHAAEYAKSRNVRVVTENIGSLLSTSDNVKHLLEACGGRVGLTVDFGNFPKDKYRQLADVMPYADTVHAKAKTKSGGIVDEDDFYRCLELCANAGFRGPLSLTYLDDGDAWEALDGLRSMAENVMNKPA</sequence>
<reference evidence="2 3" key="1">
    <citation type="submission" date="2014-02" db="EMBL/GenBank/DDBJ databases">
        <title>Genome sequence of Paenibacillus darwinianus reveals adaptive mechanisms for survival in Antarctic soils.</title>
        <authorList>
            <person name="Dsouza M."/>
            <person name="Taylor M.W."/>
            <person name="Turner S.J."/>
            <person name="Aislabie J."/>
        </authorList>
    </citation>
    <scope>NUCLEOTIDE SEQUENCE [LARGE SCALE GENOMIC DNA]</scope>
    <source>
        <strain evidence="2 3">CE1</strain>
    </source>
</reference>
<evidence type="ECO:0000259" key="1">
    <source>
        <dbReference type="Pfam" id="PF01261"/>
    </source>
</evidence>
<keyword evidence="2" id="KW-0413">Isomerase</keyword>
<gene>
    <name evidence="2" type="ORF">BG53_07335</name>
</gene>
<dbReference type="InterPro" id="IPR013022">
    <property type="entry name" value="Xyl_isomerase-like_TIM-brl"/>
</dbReference>
<dbReference type="PANTHER" id="PTHR12110:SF53">
    <property type="entry name" value="BLR5974 PROTEIN"/>
    <property type="match status" value="1"/>
</dbReference>
<protein>
    <submittedName>
        <fullName evidence="2">Sugar phosphate isomerase</fullName>
    </submittedName>
</protein>
<dbReference type="Pfam" id="PF01261">
    <property type="entry name" value="AP_endonuc_2"/>
    <property type="match status" value="1"/>
</dbReference>
<dbReference type="InterPro" id="IPR050312">
    <property type="entry name" value="IolE/XylAMocC-like"/>
</dbReference>
<dbReference type="GO" id="GO:0016853">
    <property type="term" value="F:isomerase activity"/>
    <property type="evidence" value="ECO:0007669"/>
    <property type="project" value="UniProtKB-KW"/>
</dbReference>
<dbReference type="Proteomes" id="UP000053750">
    <property type="component" value="Unassembled WGS sequence"/>
</dbReference>